<dbReference type="EMBL" id="MPUK01000008">
    <property type="protein sequence ID" value="ONH66016.1"/>
    <property type="molecule type" value="Genomic_DNA"/>
</dbReference>
<feature type="compositionally biased region" description="Low complexity" evidence="1">
    <location>
        <begin position="277"/>
        <end position="286"/>
    </location>
</feature>
<dbReference type="Pfam" id="PF13933">
    <property type="entry name" value="HRXXH"/>
    <property type="match status" value="1"/>
</dbReference>
<protein>
    <submittedName>
        <fullName evidence="4">CYFA0S14e01904g1_1</fullName>
    </submittedName>
    <submittedName>
        <fullName evidence="5">pH-regulated antigen PRA1</fullName>
    </submittedName>
</protein>
<dbReference type="InterPro" id="IPR029482">
    <property type="entry name" value="HRXXH"/>
</dbReference>
<feature type="domain" description="Putative peptidase" evidence="3">
    <location>
        <begin position="9"/>
        <end position="247"/>
    </location>
</feature>
<keyword evidence="6" id="KW-1185">Reference proteome</keyword>
<dbReference type="OrthoDB" id="4689212at2759"/>
<dbReference type="GO" id="GO:0009277">
    <property type="term" value="C:fungal-type cell wall"/>
    <property type="evidence" value="ECO:0007669"/>
    <property type="project" value="TreeGrafter"/>
</dbReference>
<dbReference type="PANTHER" id="PTHR39399:SF1">
    <property type="entry name" value="PROTEIN ZPS1"/>
    <property type="match status" value="1"/>
</dbReference>
<evidence type="ECO:0000256" key="2">
    <source>
        <dbReference type="SAM" id="SignalP"/>
    </source>
</evidence>
<proteinExistence type="predicted"/>
<dbReference type="VEuPathDB" id="FungiDB:BON22_3946"/>
<dbReference type="SMR" id="A0A061B4A8"/>
<gene>
    <name evidence="5" type="ORF">BON22_3946</name>
    <name evidence="4" type="ORF">CYFA0S_14e01904g</name>
</gene>
<feature type="chain" id="PRO_5015026835" evidence="2">
    <location>
        <begin position="19"/>
        <end position="298"/>
    </location>
</feature>
<dbReference type="GO" id="GO:0008270">
    <property type="term" value="F:zinc ion binding"/>
    <property type="evidence" value="ECO:0007669"/>
    <property type="project" value="TreeGrafter"/>
</dbReference>
<dbReference type="AlphaFoldDB" id="A0A061B4A8"/>
<dbReference type="EMBL" id="LK052899">
    <property type="protein sequence ID" value="CDR44326.1"/>
    <property type="molecule type" value="Genomic_DNA"/>
</dbReference>
<name>A0A061B4A8_CYBFA</name>
<evidence type="ECO:0000259" key="3">
    <source>
        <dbReference type="Pfam" id="PF13933"/>
    </source>
</evidence>
<feature type="signal peptide" evidence="2">
    <location>
        <begin position="1"/>
        <end position="18"/>
    </location>
</feature>
<dbReference type="Gene3D" id="3.40.390.10">
    <property type="entry name" value="Collagenase (Catalytic Domain)"/>
    <property type="match status" value="1"/>
</dbReference>
<dbReference type="OMA" id="CNATQRR"/>
<dbReference type="GO" id="GO:0005178">
    <property type="term" value="F:integrin binding"/>
    <property type="evidence" value="ECO:0007669"/>
    <property type="project" value="TreeGrafter"/>
</dbReference>
<dbReference type="GO" id="GO:0009986">
    <property type="term" value="C:cell surface"/>
    <property type="evidence" value="ECO:0007669"/>
    <property type="project" value="TreeGrafter"/>
</dbReference>
<keyword evidence="2" id="KW-0732">Signal</keyword>
<reference evidence="4" key="1">
    <citation type="journal article" date="2014" name="Genome Announc.">
        <title>Genome sequence of the yeast Cyberlindnera fabianii (Hansenula fabianii).</title>
        <authorList>
            <person name="Freel K.C."/>
            <person name="Sarilar V."/>
            <person name="Neuveglise C."/>
            <person name="Devillers H."/>
            <person name="Friedrich A."/>
            <person name="Schacherer J."/>
        </authorList>
    </citation>
    <scope>NUCLEOTIDE SEQUENCE</scope>
    <source>
        <strain evidence="4">YJS4271</strain>
    </source>
</reference>
<dbReference type="PANTHER" id="PTHR39399">
    <property type="entry name" value="PROTEIN ZPS1"/>
    <property type="match status" value="1"/>
</dbReference>
<sequence length="298" mass="33201">MQSSILTLLLAAIPAVLAQDEVTSTVWVDAATSTGEVYDWSANWNPDIQIHSSCNRTQYTQIYKGWKESQQLAAQARDHTSRYGNSSDIYRKYFGDAPTAEVIGWYDNIVNQDKTGVLFRCDNPDKNCDNEGWAGHWRGENGTDETVICDLSYTSRRYLSQMCAYGYEVSKFSNALFWASDILHRVWHTEILGQLTVDHYADTYDECLELAQSSPEEAVRNSATLRYYALEVYAYDVALPGVGCSGDDDWEEHAHDHDHSGESSASAEATASEKSESATTTVTGTECHTHANGDVHCS</sequence>
<dbReference type="GO" id="GO:0008237">
    <property type="term" value="F:metallopeptidase activity"/>
    <property type="evidence" value="ECO:0007669"/>
    <property type="project" value="InterPro"/>
</dbReference>
<feature type="compositionally biased region" description="Basic and acidic residues" evidence="1">
    <location>
        <begin position="287"/>
        <end position="298"/>
    </location>
</feature>
<accession>A0A061B4A8</accession>
<feature type="region of interest" description="Disordered" evidence="1">
    <location>
        <begin position="248"/>
        <end position="298"/>
    </location>
</feature>
<reference evidence="6" key="2">
    <citation type="journal article" date="2017" name="Genome Announc.">
        <title>Genome sequences of Cyberlindnera fabianii 65, Pichia kudriavzevii 129, and Saccharomyces cerevisiae 131 isolated from fermented masau fruits in Zimbabwe.</title>
        <authorList>
            <person name="van Rijswijck I.M.H."/>
            <person name="Derks M.F.L."/>
            <person name="Abee T."/>
            <person name="de Ridder D."/>
            <person name="Smid E.J."/>
        </authorList>
    </citation>
    <scope>NUCLEOTIDE SEQUENCE [LARGE SCALE GENOMIC DNA]</scope>
    <source>
        <strain evidence="6">65</strain>
    </source>
</reference>
<dbReference type="GO" id="GO:0005576">
    <property type="term" value="C:extracellular region"/>
    <property type="evidence" value="ECO:0007669"/>
    <property type="project" value="TreeGrafter"/>
</dbReference>
<evidence type="ECO:0000256" key="1">
    <source>
        <dbReference type="SAM" id="MobiDB-lite"/>
    </source>
</evidence>
<reference evidence="5" key="3">
    <citation type="submission" date="2017-01" db="EMBL/GenBank/DDBJ databases">
        <authorList>
            <person name="Mah S.A."/>
            <person name="Swanson W.J."/>
            <person name="Moy G.W."/>
            <person name="Vacquier V.D."/>
        </authorList>
    </citation>
    <scope>NUCLEOTIDE SEQUENCE [LARGE SCALE GENOMIC DNA]</scope>
    <source>
        <strain evidence="5">65</strain>
    </source>
</reference>
<dbReference type="Proteomes" id="UP000189513">
    <property type="component" value="Unassembled WGS sequence"/>
</dbReference>
<evidence type="ECO:0000313" key="5">
    <source>
        <dbReference type="EMBL" id="ONH66016.1"/>
    </source>
</evidence>
<dbReference type="InterPro" id="IPR039124">
    <property type="entry name" value="PRA1-like"/>
</dbReference>
<dbReference type="InterPro" id="IPR024079">
    <property type="entry name" value="MetalloPept_cat_dom_sf"/>
</dbReference>
<evidence type="ECO:0000313" key="6">
    <source>
        <dbReference type="Proteomes" id="UP000189513"/>
    </source>
</evidence>
<dbReference type="SUPFAM" id="SSF55486">
    <property type="entry name" value="Metalloproteases ('zincins'), catalytic domain"/>
    <property type="match status" value="1"/>
</dbReference>
<dbReference type="STRING" id="36022.A0A061B4A8"/>
<feature type="compositionally biased region" description="Basic and acidic residues" evidence="1">
    <location>
        <begin position="252"/>
        <end position="261"/>
    </location>
</feature>
<evidence type="ECO:0000313" key="4">
    <source>
        <dbReference type="EMBL" id="CDR44326.1"/>
    </source>
</evidence>
<organism evidence="4">
    <name type="scientific">Cyberlindnera fabianii</name>
    <name type="common">Yeast</name>
    <name type="synonym">Hansenula fabianii</name>
    <dbReference type="NCBI Taxonomy" id="36022"/>
    <lineage>
        <taxon>Eukaryota</taxon>
        <taxon>Fungi</taxon>
        <taxon>Dikarya</taxon>
        <taxon>Ascomycota</taxon>
        <taxon>Saccharomycotina</taxon>
        <taxon>Saccharomycetes</taxon>
        <taxon>Phaffomycetales</taxon>
        <taxon>Phaffomycetaceae</taxon>
        <taxon>Cyberlindnera</taxon>
    </lineage>
</organism>